<dbReference type="PANTHER" id="PTHR11530:SF28">
    <property type="entry name" value="D-ASPARTATE OXIDASE 1"/>
    <property type="match status" value="1"/>
</dbReference>
<keyword evidence="3" id="KW-0285">Flavoprotein</keyword>
<keyword evidence="9" id="KW-1185">Reference proteome</keyword>
<dbReference type="SUPFAM" id="SSF54373">
    <property type="entry name" value="FAD-linked reductases, C-terminal domain"/>
    <property type="match status" value="1"/>
</dbReference>
<dbReference type="Proteomes" id="UP001177023">
    <property type="component" value="Unassembled WGS sequence"/>
</dbReference>
<feature type="non-terminal residue" evidence="8">
    <location>
        <position position="342"/>
    </location>
</feature>
<evidence type="ECO:0000256" key="4">
    <source>
        <dbReference type="ARBA" id="ARBA00022827"/>
    </source>
</evidence>
<reference evidence="8" key="1">
    <citation type="submission" date="2023-06" db="EMBL/GenBank/DDBJ databases">
        <authorList>
            <person name="Delattre M."/>
        </authorList>
    </citation>
    <scope>NUCLEOTIDE SEQUENCE</scope>
    <source>
        <strain evidence="8">AF72</strain>
    </source>
</reference>
<accession>A0AA36GAX4</accession>
<feature type="domain" description="FAD dependent oxidoreductase" evidence="7">
    <location>
        <begin position="12"/>
        <end position="331"/>
    </location>
</feature>
<evidence type="ECO:0000313" key="9">
    <source>
        <dbReference type="Proteomes" id="UP001177023"/>
    </source>
</evidence>
<dbReference type="AlphaFoldDB" id="A0AA36GAX4"/>
<dbReference type="GO" id="GO:0003884">
    <property type="term" value="F:D-amino-acid oxidase activity"/>
    <property type="evidence" value="ECO:0007669"/>
    <property type="project" value="InterPro"/>
</dbReference>
<evidence type="ECO:0000256" key="3">
    <source>
        <dbReference type="ARBA" id="ARBA00022630"/>
    </source>
</evidence>
<dbReference type="Gene3D" id="3.30.9.10">
    <property type="entry name" value="D-Amino Acid Oxidase, subunit A, domain 2"/>
    <property type="match status" value="1"/>
</dbReference>
<evidence type="ECO:0000256" key="2">
    <source>
        <dbReference type="ARBA" id="ARBA00006730"/>
    </source>
</evidence>
<comment type="cofactor">
    <cofactor evidence="1 6">
        <name>FAD</name>
        <dbReference type="ChEBI" id="CHEBI:57692"/>
    </cofactor>
</comment>
<dbReference type="GO" id="GO:0005737">
    <property type="term" value="C:cytoplasm"/>
    <property type="evidence" value="ECO:0007669"/>
    <property type="project" value="TreeGrafter"/>
</dbReference>
<protein>
    <recommendedName>
        <fullName evidence="7">FAD dependent oxidoreductase domain-containing protein</fullName>
    </recommendedName>
</protein>
<dbReference type="PANTHER" id="PTHR11530">
    <property type="entry name" value="D-AMINO ACID OXIDASE"/>
    <property type="match status" value="1"/>
</dbReference>
<feature type="binding site" evidence="6">
    <location>
        <begin position="43"/>
        <end position="44"/>
    </location>
    <ligand>
        <name>FAD</name>
        <dbReference type="ChEBI" id="CHEBI:57692"/>
    </ligand>
</feature>
<evidence type="ECO:0000256" key="5">
    <source>
        <dbReference type="ARBA" id="ARBA00023002"/>
    </source>
</evidence>
<keyword evidence="5" id="KW-0560">Oxidoreductase</keyword>
<dbReference type="EMBL" id="CATQJA010002709">
    <property type="protein sequence ID" value="CAJ0586819.1"/>
    <property type="molecule type" value="Genomic_DNA"/>
</dbReference>
<dbReference type="Gene3D" id="3.40.50.720">
    <property type="entry name" value="NAD(P)-binding Rossmann-like Domain"/>
    <property type="match status" value="1"/>
</dbReference>
<evidence type="ECO:0000256" key="1">
    <source>
        <dbReference type="ARBA" id="ARBA00001974"/>
    </source>
</evidence>
<sequence>MRAFSSLASSMKVAIVGEGVVGLSTALTVRERHPNAKINIISDRKFEQACSYGPAGLFRIDAPKNKEYGRVTFHRFEELCKKYPGSRTGLKLLSGHIQSDDKERLASQEKSMGDIVYNFRWLTQREIDGMWENPNKYVIHYTAYASEGSIYVPFLKSLCLDKGINFEHRPIKKIDELGNEYEVVFNCAGIDGGKLAGDDDTMVPSRGVVLEVEAPWHKHFNYRNFDTFTIPKNNTVAIGTVKVMGDGRLEITQADRDDIMARYLKLHSAMKDAKVVKEWVGLRPERPAGVRIERQQRETPSGQKFTVVHNYGHGPNGFTLSWGTAQAAAKLIEDLTSTRSKL</sequence>
<dbReference type="Pfam" id="PF01266">
    <property type="entry name" value="DAO"/>
    <property type="match status" value="1"/>
</dbReference>
<organism evidence="8 9">
    <name type="scientific">Mesorhabditis spiculigera</name>
    <dbReference type="NCBI Taxonomy" id="96644"/>
    <lineage>
        <taxon>Eukaryota</taxon>
        <taxon>Metazoa</taxon>
        <taxon>Ecdysozoa</taxon>
        <taxon>Nematoda</taxon>
        <taxon>Chromadorea</taxon>
        <taxon>Rhabditida</taxon>
        <taxon>Rhabditina</taxon>
        <taxon>Rhabditomorpha</taxon>
        <taxon>Rhabditoidea</taxon>
        <taxon>Rhabditidae</taxon>
        <taxon>Mesorhabditinae</taxon>
        <taxon>Mesorhabditis</taxon>
    </lineage>
</organism>
<gene>
    <name evidence="8" type="ORF">MSPICULIGERA_LOCUS24803</name>
</gene>
<evidence type="ECO:0000313" key="8">
    <source>
        <dbReference type="EMBL" id="CAJ0586819.1"/>
    </source>
</evidence>
<comment type="similarity">
    <text evidence="2">Belongs to the DAMOX/DASOX family.</text>
</comment>
<keyword evidence="4 6" id="KW-0274">FAD</keyword>
<evidence type="ECO:0000256" key="6">
    <source>
        <dbReference type="PIRSR" id="PIRSR000189-1"/>
    </source>
</evidence>
<dbReference type="PIRSF" id="PIRSF000189">
    <property type="entry name" value="D-aa_oxidase"/>
    <property type="match status" value="1"/>
</dbReference>
<comment type="caution">
    <text evidence="8">The sequence shown here is derived from an EMBL/GenBank/DDBJ whole genome shotgun (WGS) entry which is preliminary data.</text>
</comment>
<proteinExistence type="inferred from homology"/>
<dbReference type="GO" id="GO:0019478">
    <property type="term" value="P:D-amino acid catabolic process"/>
    <property type="evidence" value="ECO:0007669"/>
    <property type="project" value="TreeGrafter"/>
</dbReference>
<dbReference type="SUPFAM" id="SSF51971">
    <property type="entry name" value="Nucleotide-binding domain"/>
    <property type="match status" value="1"/>
</dbReference>
<feature type="binding site" evidence="6">
    <location>
        <begin position="55"/>
        <end position="57"/>
    </location>
    <ligand>
        <name>FAD</name>
        <dbReference type="ChEBI" id="CHEBI:57692"/>
    </ligand>
</feature>
<dbReference type="GO" id="GO:0071949">
    <property type="term" value="F:FAD binding"/>
    <property type="evidence" value="ECO:0007669"/>
    <property type="project" value="InterPro"/>
</dbReference>
<name>A0AA36GAX4_9BILA</name>
<dbReference type="InterPro" id="IPR006076">
    <property type="entry name" value="FAD-dep_OxRdtase"/>
</dbReference>
<evidence type="ECO:0000259" key="7">
    <source>
        <dbReference type="Pfam" id="PF01266"/>
    </source>
</evidence>
<dbReference type="InterPro" id="IPR023209">
    <property type="entry name" value="DAO"/>
</dbReference>
<feature type="binding site" evidence="6">
    <location>
        <position position="283"/>
    </location>
    <ligand>
        <name>D-serine</name>
        <dbReference type="ChEBI" id="CHEBI:35247"/>
    </ligand>
</feature>